<evidence type="ECO:0000259" key="8">
    <source>
        <dbReference type="PROSITE" id="PS50110"/>
    </source>
</evidence>
<dbReference type="GO" id="GO:0000976">
    <property type="term" value="F:transcription cis-regulatory region binding"/>
    <property type="evidence" value="ECO:0007669"/>
    <property type="project" value="TreeGrafter"/>
</dbReference>
<evidence type="ECO:0000256" key="6">
    <source>
        <dbReference type="PROSITE-ProRule" id="PRU00169"/>
    </source>
</evidence>
<reference evidence="11" key="1">
    <citation type="submission" date="2016-01" db="EMBL/GenBank/DDBJ databases">
        <title>Complete genome sequence of Microbulbifer sp. CCB-MM1, a halophile isolated from Matang Mangrove Forest, Perak.</title>
        <authorList>
            <person name="Moh T.H."/>
            <person name="Dinesh B."/>
            <person name="Lau N.-S."/>
            <person name="Go F."/>
            <person name="Alexander Chong S.-C."/>
        </authorList>
    </citation>
    <scope>NUCLEOTIDE SEQUENCE [LARGE SCALE GENOMIC DNA]</scope>
    <source>
        <strain evidence="11">CCB-MM1</strain>
    </source>
</reference>
<keyword evidence="2" id="KW-0902">Two-component regulatory system</keyword>
<dbReference type="InterPro" id="IPR011006">
    <property type="entry name" value="CheY-like_superfamily"/>
</dbReference>
<dbReference type="PANTHER" id="PTHR48111:SF67">
    <property type="entry name" value="TRANSCRIPTIONAL REGULATORY PROTEIN TCTD"/>
    <property type="match status" value="1"/>
</dbReference>
<evidence type="ECO:0000256" key="4">
    <source>
        <dbReference type="ARBA" id="ARBA00023125"/>
    </source>
</evidence>
<evidence type="ECO:0000259" key="9">
    <source>
        <dbReference type="PROSITE" id="PS51755"/>
    </source>
</evidence>
<dbReference type="SMART" id="SM00448">
    <property type="entry name" value="REC"/>
    <property type="match status" value="1"/>
</dbReference>
<protein>
    <submittedName>
        <fullName evidence="10">Transcriptional regulatory protein QseB</fullName>
    </submittedName>
</protein>
<keyword evidence="3" id="KW-0805">Transcription regulation</keyword>
<keyword evidence="5" id="KW-0804">Transcription</keyword>
<dbReference type="Gene3D" id="1.10.10.10">
    <property type="entry name" value="Winged helix-like DNA-binding domain superfamily/Winged helix DNA-binding domain"/>
    <property type="match status" value="1"/>
</dbReference>
<dbReference type="STRING" id="1769779.AUP74_00406"/>
<organism evidence="10 11">
    <name type="scientific">Microbulbifer aggregans</name>
    <dbReference type="NCBI Taxonomy" id="1769779"/>
    <lineage>
        <taxon>Bacteria</taxon>
        <taxon>Pseudomonadati</taxon>
        <taxon>Pseudomonadota</taxon>
        <taxon>Gammaproteobacteria</taxon>
        <taxon>Cellvibrionales</taxon>
        <taxon>Microbulbiferaceae</taxon>
        <taxon>Microbulbifer</taxon>
    </lineage>
</organism>
<keyword evidence="1 6" id="KW-0597">Phosphoprotein</keyword>
<dbReference type="SMART" id="SM00862">
    <property type="entry name" value="Trans_reg_C"/>
    <property type="match status" value="1"/>
</dbReference>
<dbReference type="GO" id="GO:0006355">
    <property type="term" value="P:regulation of DNA-templated transcription"/>
    <property type="evidence" value="ECO:0007669"/>
    <property type="project" value="InterPro"/>
</dbReference>
<dbReference type="FunFam" id="3.40.50.2300:FF:000002">
    <property type="entry name" value="DNA-binding response regulator PhoP"/>
    <property type="match status" value="1"/>
</dbReference>
<feature type="domain" description="OmpR/PhoB-type" evidence="9">
    <location>
        <begin position="124"/>
        <end position="218"/>
    </location>
</feature>
<proteinExistence type="predicted"/>
<feature type="DNA-binding region" description="OmpR/PhoB-type" evidence="7">
    <location>
        <begin position="124"/>
        <end position="218"/>
    </location>
</feature>
<feature type="modified residue" description="4-aspartylphosphate" evidence="6">
    <location>
        <position position="51"/>
    </location>
</feature>
<dbReference type="PANTHER" id="PTHR48111">
    <property type="entry name" value="REGULATOR OF RPOS"/>
    <property type="match status" value="1"/>
</dbReference>
<feature type="domain" description="Response regulatory" evidence="8">
    <location>
        <begin position="2"/>
        <end position="116"/>
    </location>
</feature>
<dbReference type="InterPro" id="IPR039420">
    <property type="entry name" value="WalR-like"/>
</dbReference>
<keyword evidence="11" id="KW-1185">Reference proteome</keyword>
<name>A0A1C9W400_9GAMM</name>
<dbReference type="SUPFAM" id="SSF52172">
    <property type="entry name" value="CheY-like"/>
    <property type="match status" value="1"/>
</dbReference>
<dbReference type="CDD" id="cd17624">
    <property type="entry name" value="REC_OmpR_PmrA-like"/>
    <property type="match status" value="1"/>
</dbReference>
<dbReference type="AlphaFoldDB" id="A0A1C9W400"/>
<dbReference type="OrthoDB" id="9802426at2"/>
<dbReference type="GO" id="GO:0032993">
    <property type="term" value="C:protein-DNA complex"/>
    <property type="evidence" value="ECO:0007669"/>
    <property type="project" value="TreeGrafter"/>
</dbReference>
<sequence>MRILLIEDDESLADGIATALRHEAYAVDCARTGREGIALAQAAHPDLIILDLGLPDVDGIDVLKSLRQKGVGCTVMILTARDALTAKIQGLDAGADDYLTKPFAVDELLARLRALERRSGASRSPEIVIGEVAINTASHEVLLNGQTVKLSRREFALLRALAERPGHILSREQLEDKLYSWGEEVASNTVDVHIHNLRKKIYPEFIQTIRGVGYKLGPGR</sequence>
<gene>
    <name evidence="10" type="primary">qseB</name>
    <name evidence="10" type="ORF">AUP74_00406</name>
</gene>
<evidence type="ECO:0000313" key="11">
    <source>
        <dbReference type="Proteomes" id="UP000095672"/>
    </source>
</evidence>
<dbReference type="InterPro" id="IPR001789">
    <property type="entry name" value="Sig_transdc_resp-reg_receiver"/>
</dbReference>
<dbReference type="Gene3D" id="3.40.50.2300">
    <property type="match status" value="1"/>
</dbReference>
<evidence type="ECO:0000256" key="3">
    <source>
        <dbReference type="ARBA" id="ARBA00023015"/>
    </source>
</evidence>
<dbReference type="Pfam" id="PF00486">
    <property type="entry name" value="Trans_reg_C"/>
    <property type="match status" value="1"/>
</dbReference>
<dbReference type="InterPro" id="IPR036388">
    <property type="entry name" value="WH-like_DNA-bd_sf"/>
</dbReference>
<dbReference type="GO" id="GO:0000156">
    <property type="term" value="F:phosphorelay response regulator activity"/>
    <property type="evidence" value="ECO:0007669"/>
    <property type="project" value="TreeGrafter"/>
</dbReference>
<evidence type="ECO:0000313" key="10">
    <source>
        <dbReference type="EMBL" id="AOS95877.1"/>
    </source>
</evidence>
<dbReference type="InterPro" id="IPR001867">
    <property type="entry name" value="OmpR/PhoB-type_DNA-bd"/>
</dbReference>
<accession>A0A1C9W400</accession>
<dbReference type="PROSITE" id="PS50110">
    <property type="entry name" value="RESPONSE_REGULATORY"/>
    <property type="match status" value="1"/>
</dbReference>
<dbReference type="Proteomes" id="UP000095672">
    <property type="component" value="Chromosome"/>
</dbReference>
<evidence type="ECO:0000256" key="5">
    <source>
        <dbReference type="ARBA" id="ARBA00023163"/>
    </source>
</evidence>
<evidence type="ECO:0000256" key="7">
    <source>
        <dbReference type="PROSITE-ProRule" id="PRU01091"/>
    </source>
</evidence>
<dbReference type="RefSeq" id="WP_069946093.1">
    <property type="nucleotide sequence ID" value="NZ_CP014143.1"/>
</dbReference>
<dbReference type="EMBL" id="CP014143">
    <property type="protein sequence ID" value="AOS95877.1"/>
    <property type="molecule type" value="Genomic_DNA"/>
</dbReference>
<keyword evidence="4 7" id="KW-0238">DNA-binding</keyword>
<dbReference type="GO" id="GO:0005829">
    <property type="term" value="C:cytosol"/>
    <property type="evidence" value="ECO:0007669"/>
    <property type="project" value="TreeGrafter"/>
</dbReference>
<dbReference type="KEGG" id="micc:AUP74_00406"/>
<evidence type="ECO:0000256" key="1">
    <source>
        <dbReference type="ARBA" id="ARBA00022553"/>
    </source>
</evidence>
<dbReference type="PROSITE" id="PS51755">
    <property type="entry name" value="OMPR_PHOB"/>
    <property type="match status" value="1"/>
</dbReference>
<dbReference type="Gene3D" id="6.10.250.690">
    <property type="match status" value="1"/>
</dbReference>
<dbReference type="Pfam" id="PF00072">
    <property type="entry name" value="Response_reg"/>
    <property type="match status" value="1"/>
</dbReference>
<evidence type="ECO:0000256" key="2">
    <source>
        <dbReference type="ARBA" id="ARBA00023012"/>
    </source>
</evidence>
<dbReference type="CDD" id="cd00383">
    <property type="entry name" value="trans_reg_C"/>
    <property type="match status" value="1"/>
</dbReference>